<evidence type="ECO:0000313" key="1">
    <source>
        <dbReference type="EMBL" id="KAG5605053.1"/>
    </source>
</evidence>
<name>A0A9J5YYV6_SOLCO</name>
<comment type="caution">
    <text evidence="1">The sequence shown here is derived from an EMBL/GenBank/DDBJ whole genome shotgun (WGS) entry which is preliminary data.</text>
</comment>
<dbReference type="Proteomes" id="UP000824120">
    <property type="component" value="Chromosome 5"/>
</dbReference>
<accession>A0A9J5YYV6</accession>
<sequence>MFKNRIYFNAGFKSFDITRWNSGNSTWYEWVERSSRLMKRTSISCKIMEWICFTLKEASKDQKKVVRRWKITEKNAEQFSTRKQNGYGRFISILSTNRGGRNVNWPSKTIREAELRSKKGRIEIDEISDNEGKGIAEISDHEGEGLLARCLASPRYLLLSTTPTVHHSRIMDNRGMEIQLQKQLNDW</sequence>
<reference evidence="1 2" key="1">
    <citation type="submission" date="2020-09" db="EMBL/GenBank/DDBJ databases">
        <title>De no assembly of potato wild relative species, Solanum commersonii.</title>
        <authorList>
            <person name="Cho K."/>
        </authorList>
    </citation>
    <scope>NUCLEOTIDE SEQUENCE [LARGE SCALE GENOMIC DNA]</scope>
    <source>
        <strain evidence="1">LZ3.2</strain>
        <tissue evidence="1">Leaf</tissue>
    </source>
</reference>
<organism evidence="1 2">
    <name type="scientific">Solanum commersonii</name>
    <name type="common">Commerson's wild potato</name>
    <name type="synonym">Commerson's nightshade</name>
    <dbReference type="NCBI Taxonomy" id="4109"/>
    <lineage>
        <taxon>Eukaryota</taxon>
        <taxon>Viridiplantae</taxon>
        <taxon>Streptophyta</taxon>
        <taxon>Embryophyta</taxon>
        <taxon>Tracheophyta</taxon>
        <taxon>Spermatophyta</taxon>
        <taxon>Magnoliopsida</taxon>
        <taxon>eudicotyledons</taxon>
        <taxon>Gunneridae</taxon>
        <taxon>Pentapetalae</taxon>
        <taxon>asterids</taxon>
        <taxon>lamiids</taxon>
        <taxon>Solanales</taxon>
        <taxon>Solanaceae</taxon>
        <taxon>Solanoideae</taxon>
        <taxon>Solaneae</taxon>
        <taxon>Solanum</taxon>
    </lineage>
</organism>
<dbReference type="AlphaFoldDB" id="A0A9J5YYV6"/>
<dbReference type="EMBL" id="JACXVP010000005">
    <property type="protein sequence ID" value="KAG5605053.1"/>
    <property type="molecule type" value="Genomic_DNA"/>
</dbReference>
<protein>
    <submittedName>
        <fullName evidence="1">Uncharacterized protein</fullName>
    </submittedName>
</protein>
<proteinExistence type="predicted"/>
<gene>
    <name evidence="1" type="ORF">H5410_026545</name>
</gene>
<dbReference type="OrthoDB" id="1729074at2759"/>
<keyword evidence="2" id="KW-1185">Reference proteome</keyword>
<evidence type="ECO:0000313" key="2">
    <source>
        <dbReference type="Proteomes" id="UP000824120"/>
    </source>
</evidence>